<dbReference type="RefSeq" id="WP_055274962.1">
    <property type="nucleotide sequence ID" value="NZ_CP071249.1"/>
</dbReference>
<name>A0A9Q9FG21_9FIRM</name>
<gene>
    <name evidence="1" type="ORF">J0J69_03365</name>
    <name evidence="2" type="ORF">J0J70_09705</name>
</gene>
<dbReference type="SUPFAM" id="SSF69318">
    <property type="entry name" value="Integrin alpha N-terminal domain"/>
    <property type="match status" value="1"/>
</dbReference>
<dbReference type="EMBL" id="CP071249">
    <property type="protein sequence ID" value="UUF06633.1"/>
    <property type="molecule type" value="Genomic_DNA"/>
</dbReference>
<evidence type="ECO:0000313" key="3">
    <source>
        <dbReference type="Proteomes" id="UP001058016"/>
    </source>
</evidence>
<reference evidence="2 3" key="1">
    <citation type="submission" date="2021-03" db="EMBL/GenBank/DDBJ databases">
        <title>Comparative Genomics and Metabolomics in the genus Turicibacter.</title>
        <authorList>
            <person name="Maki J."/>
            <person name="Looft T."/>
        </authorList>
    </citation>
    <scope>NUCLEOTIDE SEQUENCE</scope>
    <source>
        <strain evidence="2">ISU324</strain>
        <strain evidence="1 3">MMM721</strain>
    </source>
</reference>
<dbReference type="InterPro" id="IPR028994">
    <property type="entry name" value="Integrin_alpha_N"/>
</dbReference>
<dbReference type="EMBL" id="CP071250">
    <property type="protein sequence ID" value="UUF07885.1"/>
    <property type="molecule type" value="Genomic_DNA"/>
</dbReference>
<accession>A0A9Q9FG21</accession>
<evidence type="ECO:0008006" key="5">
    <source>
        <dbReference type="Google" id="ProtNLM"/>
    </source>
</evidence>
<sequence>MFLEAYIPPQIELAVEVDAPYIFDRKIADVTGDQVDDFIYLAGNKKSSDAIYQEDITIFVVDGVTSEVTEKTLDLNGGYGSTLFLGDFNQDDINDIYVSISSGGSGNIHYYYIYSFKDKKPVQLLDYNDLNDLYDWSISFTNNYGVIVKNNTINQTYKLDLSTKDKELLDKYYTPEGKVKENLRGDVLPLGGLYPIMTPRGQDAYSLVASQRIVGIATVDNLGIVEVYLTYQDGKFVPYQIVVGNETDFE</sequence>
<dbReference type="AlphaFoldDB" id="A0A9Q9FG21"/>
<dbReference type="Proteomes" id="UP001058072">
    <property type="component" value="Chromosome"/>
</dbReference>
<dbReference type="Proteomes" id="UP001058016">
    <property type="component" value="Chromosome"/>
</dbReference>
<evidence type="ECO:0000313" key="4">
    <source>
        <dbReference type="Proteomes" id="UP001058072"/>
    </source>
</evidence>
<evidence type="ECO:0000313" key="1">
    <source>
        <dbReference type="EMBL" id="UUF06633.1"/>
    </source>
</evidence>
<evidence type="ECO:0000313" key="2">
    <source>
        <dbReference type="EMBL" id="UUF07885.1"/>
    </source>
</evidence>
<organism evidence="2 4">
    <name type="scientific">Turicibacter bilis</name>
    <dbReference type="NCBI Taxonomy" id="2735723"/>
    <lineage>
        <taxon>Bacteria</taxon>
        <taxon>Bacillati</taxon>
        <taxon>Bacillota</taxon>
        <taxon>Erysipelotrichia</taxon>
        <taxon>Erysipelotrichales</taxon>
        <taxon>Turicibacteraceae</taxon>
        <taxon>Turicibacter</taxon>
    </lineage>
</organism>
<keyword evidence="3" id="KW-1185">Reference proteome</keyword>
<protein>
    <recommendedName>
        <fullName evidence="5">Spore coat protein</fullName>
    </recommendedName>
</protein>
<proteinExistence type="predicted"/>